<dbReference type="PANTHER" id="PTHR45789">
    <property type="entry name" value="FI18025P1"/>
    <property type="match status" value="1"/>
</dbReference>
<dbReference type="InterPro" id="IPR036910">
    <property type="entry name" value="HMG_box_dom_sf"/>
</dbReference>
<dbReference type="PANTHER" id="PTHR45789:SF2">
    <property type="entry name" value="FI18025P1"/>
    <property type="match status" value="1"/>
</dbReference>
<dbReference type="Proteomes" id="UP000054279">
    <property type="component" value="Unassembled WGS sequence"/>
</dbReference>
<keyword evidence="2 3" id="KW-0539">Nucleus</keyword>
<feature type="DNA-binding region" description="HMG box" evidence="3">
    <location>
        <begin position="1"/>
        <end position="74"/>
    </location>
</feature>
<accession>A0A0C9UBP3</accession>
<dbReference type="InterPro" id="IPR009071">
    <property type="entry name" value="HMG_box_dom"/>
</dbReference>
<evidence type="ECO:0000256" key="1">
    <source>
        <dbReference type="ARBA" id="ARBA00023125"/>
    </source>
</evidence>
<name>A0A0C9UBP3_SPHS4</name>
<feature type="non-terminal residue" evidence="5">
    <location>
        <position position="83"/>
    </location>
</feature>
<dbReference type="OrthoDB" id="6247875at2759"/>
<keyword evidence="6" id="KW-1185">Reference proteome</keyword>
<dbReference type="InterPro" id="IPR051356">
    <property type="entry name" value="SOX/SOX-like_TF"/>
</dbReference>
<organism evidence="5 6">
    <name type="scientific">Sphaerobolus stellatus (strain SS14)</name>
    <dbReference type="NCBI Taxonomy" id="990650"/>
    <lineage>
        <taxon>Eukaryota</taxon>
        <taxon>Fungi</taxon>
        <taxon>Dikarya</taxon>
        <taxon>Basidiomycota</taxon>
        <taxon>Agaricomycotina</taxon>
        <taxon>Agaricomycetes</taxon>
        <taxon>Phallomycetidae</taxon>
        <taxon>Geastrales</taxon>
        <taxon>Sphaerobolaceae</taxon>
        <taxon>Sphaerobolus</taxon>
    </lineage>
</organism>
<protein>
    <recommendedName>
        <fullName evidence="4">HMG box domain-containing protein</fullName>
    </recommendedName>
</protein>
<proteinExistence type="predicted"/>
<dbReference type="Gene3D" id="1.10.30.10">
    <property type="entry name" value="High mobility group box domain"/>
    <property type="match status" value="1"/>
</dbReference>
<feature type="domain" description="HMG box" evidence="4">
    <location>
        <begin position="1"/>
        <end position="74"/>
    </location>
</feature>
<dbReference type="Pfam" id="PF00505">
    <property type="entry name" value="HMG_box"/>
    <property type="match status" value="1"/>
</dbReference>
<dbReference type="GO" id="GO:0000978">
    <property type="term" value="F:RNA polymerase II cis-regulatory region sequence-specific DNA binding"/>
    <property type="evidence" value="ECO:0007669"/>
    <property type="project" value="TreeGrafter"/>
</dbReference>
<evidence type="ECO:0000313" key="5">
    <source>
        <dbReference type="EMBL" id="KIJ40548.1"/>
    </source>
</evidence>
<reference evidence="5 6" key="1">
    <citation type="submission" date="2014-06" db="EMBL/GenBank/DDBJ databases">
        <title>Evolutionary Origins and Diversification of the Mycorrhizal Mutualists.</title>
        <authorList>
            <consortium name="DOE Joint Genome Institute"/>
            <consortium name="Mycorrhizal Genomics Consortium"/>
            <person name="Kohler A."/>
            <person name="Kuo A."/>
            <person name="Nagy L.G."/>
            <person name="Floudas D."/>
            <person name="Copeland A."/>
            <person name="Barry K.W."/>
            <person name="Cichocki N."/>
            <person name="Veneault-Fourrey C."/>
            <person name="LaButti K."/>
            <person name="Lindquist E.A."/>
            <person name="Lipzen A."/>
            <person name="Lundell T."/>
            <person name="Morin E."/>
            <person name="Murat C."/>
            <person name="Riley R."/>
            <person name="Ohm R."/>
            <person name="Sun H."/>
            <person name="Tunlid A."/>
            <person name="Henrissat B."/>
            <person name="Grigoriev I.V."/>
            <person name="Hibbett D.S."/>
            <person name="Martin F."/>
        </authorList>
    </citation>
    <scope>NUCLEOTIDE SEQUENCE [LARGE SCALE GENOMIC DNA]</scope>
    <source>
        <strain evidence="5 6">SS14</strain>
    </source>
</reference>
<dbReference type="HOGENOM" id="CLU_082854_6_3_1"/>
<evidence type="ECO:0000313" key="6">
    <source>
        <dbReference type="Proteomes" id="UP000054279"/>
    </source>
</evidence>
<keyword evidence="1 3" id="KW-0238">DNA-binding</keyword>
<sequence>PRPSNAWILYRSAQFKLLILEYEKHPSKTRPTQVEFSKIIGNMWKTVSPEVKEHYNDLALKKKKEHEALHPGYRFKPIKKEEK</sequence>
<dbReference type="GO" id="GO:0000981">
    <property type="term" value="F:DNA-binding transcription factor activity, RNA polymerase II-specific"/>
    <property type="evidence" value="ECO:0007669"/>
    <property type="project" value="TreeGrafter"/>
</dbReference>
<evidence type="ECO:0000256" key="3">
    <source>
        <dbReference type="PROSITE-ProRule" id="PRU00267"/>
    </source>
</evidence>
<dbReference type="SUPFAM" id="SSF47095">
    <property type="entry name" value="HMG-box"/>
    <property type="match status" value="1"/>
</dbReference>
<dbReference type="EMBL" id="KN837143">
    <property type="protein sequence ID" value="KIJ40548.1"/>
    <property type="molecule type" value="Genomic_DNA"/>
</dbReference>
<dbReference type="AlphaFoldDB" id="A0A0C9UBP3"/>
<dbReference type="GO" id="GO:0005634">
    <property type="term" value="C:nucleus"/>
    <property type="evidence" value="ECO:0007669"/>
    <property type="project" value="UniProtKB-UniRule"/>
</dbReference>
<evidence type="ECO:0000256" key="2">
    <source>
        <dbReference type="ARBA" id="ARBA00023242"/>
    </source>
</evidence>
<gene>
    <name evidence="5" type="ORF">M422DRAFT_121750</name>
</gene>
<dbReference type="PROSITE" id="PS50118">
    <property type="entry name" value="HMG_BOX_2"/>
    <property type="match status" value="1"/>
</dbReference>
<dbReference type="SMART" id="SM00398">
    <property type="entry name" value="HMG"/>
    <property type="match status" value="1"/>
</dbReference>
<feature type="non-terminal residue" evidence="5">
    <location>
        <position position="1"/>
    </location>
</feature>
<evidence type="ECO:0000259" key="4">
    <source>
        <dbReference type="PROSITE" id="PS50118"/>
    </source>
</evidence>
<dbReference type="CDD" id="cd01389">
    <property type="entry name" value="HMG-box_ROX1-like"/>
    <property type="match status" value="1"/>
</dbReference>